<organism evidence="2 3">
    <name type="scientific">Musca domestica</name>
    <name type="common">House fly</name>
    <dbReference type="NCBI Taxonomy" id="7370"/>
    <lineage>
        <taxon>Eukaryota</taxon>
        <taxon>Metazoa</taxon>
        <taxon>Ecdysozoa</taxon>
        <taxon>Arthropoda</taxon>
        <taxon>Hexapoda</taxon>
        <taxon>Insecta</taxon>
        <taxon>Pterygota</taxon>
        <taxon>Neoptera</taxon>
        <taxon>Endopterygota</taxon>
        <taxon>Diptera</taxon>
        <taxon>Brachycera</taxon>
        <taxon>Muscomorpha</taxon>
        <taxon>Muscoidea</taxon>
        <taxon>Muscidae</taxon>
        <taxon>Musca</taxon>
    </lineage>
</organism>
<protein>
    <submittedName>
        <fullName evidence="3">Uncharacterized protein LOC131804407</fullName>
    </submittedName>
</protein>
<name>A0ABM3VBR6_MUSDO</name>
<evidence type="ECO:0000256" key="1">
    <source>
        <dbReference type="SAM" id="SignalP"/>
    </source>
</evidence>
<evidence type="ECO:0000313" key="2">
    <source>
        <dbReference type="Proteomes" id="UP001652621"/>
    </source>
</evidence>
<proteinExistence type="predicted"/>
<dbReference type="GeneID" id="131804407"/>
<evidence type="ECO:0000313" key="3">
    <source>
        <dbReference type="RefSeq" id="XP_058983233.1"/>
    </source>
</evidence>
<dbReference type="RefSeq" id="XP_058983233.1">
    <property type="nucleotide sequence ID" value="XM_059127250.1"/>
</dbReference>
<keyword evidence="2" id="KW-1185">Reference proteome</keyword>
<dbReference type="InterPro" id="IPR022048">
    <property type="entry name" value="Envelope_fusion-like"/>
</dbReference>
<feature type="chain" id="PRO_5045708970" evidence="1">
    <location>
        <begin position="17"/>
        <end position="388"/>
    </location>
</feature>
<feature type="signal peptide" evidence="1">
    <location>
        <begin position="1"/>
        <end position="16"/>
    </location>
</feature>
<gene>
    <name evidence="3" type="primary">LOC131804407</name>
</gene>
<accession>A0ABM3VBR6</accession>
<dbReference type="Pfam" id="PF12259">
    <property type="entry name" value="Baculo_F"/>
    <property type="match status" value="1"/>
</dbReference>
<keyword evidence="1" id="KW-0732">Signal</keyword>
<dbReference type="Proteomes" id="UP001652621">
    <property type="component" value="Unplaced"/>
</dbReference>
<sequence>MKLFIMIILGFVPVQSDVTITNITQTQGLIPLQLGDAKLITDFQHLIHVINLKTYNDNINTIKQTLDRIEETRFTASQLRTTKLKLNNLSAKLDILTPNYRKKRGLVNALGSAIKFITGNMDYKDAEELNKNIDNLTRGNTQIKTTLKNQMMLNNKMITRFENITNHINEEQNLIERSIMMIQNQTRNAINPSVNAIIQMQNLLQISFNIDILTDHLNDIAESVVLARLNTVPKLILTTDELNEIHNILNNATDIISPEHIYELLQLTAYYNDTNIIFDIQIPIISNELFKLLHIIKTPINNTLEIITGEYALINNDNLYLFDNRCKQIEQKFYCNYETQYERNRDCLKSILLREETVACHLRDIGLTTDIIYPEPNYLVLINPPIGT</sequence>
<reference evidence="3" key="1">
    <citation type="submission" date="2025-08" db="UniProtKB">
        <authorList>
            <consortium name="RefSeq"/>
        </authorList>
    </citation>
    <scope>IDENTIFICATION</scope>
    <source>
        <strain evidence="3">Aabys</strain>
        <tissue evidence="3">Whole body</tissue>
    </source>
</reference>